<proteinExistence type="predicted"/>
<feature type="non-terminal residue" evidence="2">
    <location>
        <position position="91"/>
    </location>
</feature>
<dbReference type="AlphaFoldDB" id="A0A538U0E0"/>
<gene>
    <name evidence="2" type="ORF">E6K80_12015</name>
</gene>
<name>A0A538U0E0_UNCEI</name>
<keyword evidence="1" id="KW-0732">Signal</keyword>
<evidence type="ECO:0000313" key="3">
    <source>
        <dbReference type="Proteomes" id="UP000319836"/>
    </source>
</evidence>
<evidence type="ECO:0008006" key="4">
    <source>
        <dbReference type="Google" id="ProtNLM"/>
    </source>
</evidence>
<protein>
    <recommendedName>
        <fullName evidence="4">Porin family protein</fullName>
    </recommendedName>
</protein>
<organism evidence="2 3">
    <name type="scientific">Eiseniibacteriota bacterium</name>
    <dbReference type="NCBI Taxonomy" id="2212470"/>
    <lineage>
        <taxon>Bacteria</taxon>
        <taxon>Candidatus Eiseniibacteriota</taxon>
    </lineage>
</organism>
<feature type="chain" id="PRO_5021896030" description="Porin family protein" evidence="1">
    <location>
        <begin position="33"/>
        <end position="91"/>
    </location>
</feature>
<reference evidence="2 3" key="1">
    <citation type="journal article" date="2019" name="Nat. Microbiol.">
        <title>Mediterranean grassland soil C-N compound turnover is dependent on rainfall and depth, and is mediated by genomically divergent microorganisms.</title>
        <authorList>
            <person name="Diamond S."/>
            <person name="Andeer P.F."/>
            <person name="Li Z."/>
            <person name="Crits-Christoph A."/>
            <person name="Burstein D."/>
            <person name="Anantharaman K."/>
            <person name="Lane K.R."/>
            <person name="Thomas B.C."/>
            <person name="Pan C."/>
            <person name="Northen T.R."/>
            <person name="Banfield J.F."/>
        </authorList>
    </citation>
    <scope>NUCLEOTIDE SEQUENCE [LARGE SCALE GENOMIC DNA]</scope>
    <source>
        <strain evidence="2">WS_10</strain>
    </source>
</reference>
<dbReference type="Proteomes" id="UP000319836">
    <property type="component" value="Unassembled WGS sequence"/>
</dbReference>
<evidence type="ECO:0000256" key="1">
    <source>
        <dbReference type="SAM" id="SignalP"/>
    </source>
</evidence>
<sequence length="91" mass="9455">MSGGATRRRRVTIFGVLSVVALATGASGAARAASDDPWSKGRAWITVRAGYAKSLAIGAGDGNFGAGFGYLRFRNSKWSYGANGEVDLLGR</sequence>
<evidence type="ECO:0000313" key="2">
    <source>
        <dbReference type="EMBL" id="TMQ69328.1"/>
    </source>
</evidence>
<dbReference type="EMBL" id="VBPA01000310">
    <property type="protein sequence ID" value="TMQ69328.1"/>
    <property type="molecule type" value="Genomic_DNA"/>
</dbReference>
<comment type="caution">
    <text evidence="2">The sequence shown here is derived from an EMBL/GenBank/DDBJ whole genome shotgun (WGS) entry which is preliminary data.</text>
</comment>
<feature type="signal peptide" evidence="1">
    <location>
        <begin position="1"/>
        <end position="32"/>
    </location>
</feature>
<accession>A0A538U0E0</accession>